<keyword evidence="2" id="KW-0456">Lyase</keyword>
<dbReference type="EC" id="4.99.1.12" evidence="2"/>
<dbReference type="HAMAP" id="MF_01074">
    <property type="entry name" value="LarC"/>
    <property type="match status" value="1"/>
</dbReference>
<sequence length="408" mass="44721">MKTLVLNAFSGISGDMFLGALCAVGLSKEALETELEKLGLHGYQLEVQEKTCSSIQGISFEVHLAQHQLKDIGILEGHHQHGRNFHEIQGIIEDSALSPTVKKNALALFTQVAEAEAVVHRQSVAEVQFHEVGALDSIIDLIGAAIGLDLLGIDQMIVNELTDGSGTIKIAHGVVPVPVPAVAQMQVGTQIPIRQRFDVKTELITPTGMAIVKCLANAYDRSVTGVLEKVGYGFGQRETGSLNALRASLYNSLLSQQDVTQEQDQVMLLATNIDDMTGEQLADVVTEMITLGAKDAWVEPILMKKGRPAYKLCILIDLQQQAAVERALFTNTSVIGVRHQLMKRTVMQRNIKQVSTRYGSVHLKALRYQGVEKVTFEHAELHELAVTHQISINEIQNNILTDIKEQDI</sequence>
<dbReference type="GO" id="GO:0051604">
    <property type="term" value="P:protein maturation"/>
    <property type="evidence" value="ECO:0007669"/>
    <property type="project" value="UniProtKB-UniRule"/>
</dbReference>
<reference evidence="3 4" key="1">
    <citation type="journal article" date="2015" name="Genome Announc.">
        <title>Expanding the biotechnology potential of lactobacilli through comparative genomics of 213 strains and associated genera.</title>
        <authorList>
            <person name="Sun Z."/>
            <person name="Harris H.M."/>
            <person name="McCann A."/>
            <person name="Guo C."/>
            <person name="Argimon S."/>
            <person name="Zhang W."/>
            <person name="Yang X."/>
            <person name="Jeffery I.B."/>
            <person name="Cooney J.C."/>
            <person name="Kagawa T.F."/>
            <person name="Liu W."/>
            <person name="Song Y."/>
            <person name="Salvetti E."/>
            <person name="Wrobel A."/>
            <person name="Rasinkangas P."/>
            <person name="Parkhill J."/>
            <person name="Rea M.C."/>
            <person name="O'Sullivan O."/>
            <person name="Ritari J."/>
            <person name="Douillard F.P."/>
            <person name="Paul Ross R."/>
            <person name="Yang R."/>
            <person name="Briner A.E."/>
            <person name="Felis G.E."/>
            <person name="de Vos W.M."/>
            <person name="Barrangou R."/>
            <person name="Klaenhammer T.R."/>
            <person name="Caufield P.W."/>
            <person name="Cui Y."/>
            <person name="Zhang H."/>
            <person name="O'Toole P.W."/>
        </authorList>
    </citation>
    <scope>NUCLEOTIDE SEQUENCE [LARGE SCALE GENOMIC DNA]</scope>
    <source>
        <strain evidence="3 4">DSM 20719</strain>
    </source>
</reference>
<dbReference type="PANTHER" id="PTHR36566">
    <property type="entry name" value="NICKEL INSERTION PROTEIN-RELATED"/>
    <property type="match status" value="1"/>
</dbReference>
<dbReference type="AlphaFoldDB" id="A0AA89I172"/>
<organism evidence="3 4">
    <name type="scientific">Latilactobacillus graminis DSM 20719</name>
    <dbReference type="NCBI Taxonomy" id="1423752"/>
    <lineage>
        <taxon>Bacteria</taxon>
        <taxon>Bacillati</taxon>
        <taxon>Bacillota</taxon>
        <taxon>Bacilli</taxon>
        <taxon>Lactobacillales</taxon>
        <taxon>Lactobacillaceae</taxon>
        <taxon>Latilactobacillus</taxon>
    </lineage>
</organism>
<comment type="function">
    <text evidence="2">Involved in the biosynthesis of a nickel-pincer cofactor ((SCS)Ni(II) pincer complex). Binds Ni(2+), and functions in nickel delivery to pyridinium-3,5-bisthiocarboxylic acid mononucleotide (P2TMN), to form the mature cofactor. Is thus probably required for the activation of nickel-pincer cofactor-dependent enzymes.</text>
</comment>
<dbReference type="InterPro" id="IPR002822">
    <property type="entry name" value="Ni_insertion"/>
</dbReference>
<dbReference type="RefSeq" id="WP_057907996.1">
    <property type="nucleotide sequence ID" value="NZ_AYZB01000009.1"/>
</dbReference>
<protein>
    <recommendedName>
        <fullName evidence="2">Pyridinium-3,5-bisthiocarboxylic acid mononucleotide nickel insertion protein</fullName>
        <shortName evidence="2">P2TMN nickel insertion protein</shortName>
        <ecNumber evidence="2">4.99.1.12</ecNumber>
    </recommendedName>
    <alternativeName>
        <fullName evidence="2">Nickel-pincer cofactor biosynthesis protein LarC</fullName>
    </alternativeName>
</protein>
<evidence type="ECO:0000313" key="3">
    <source>
        <dbReference type="EMBL" id="KRM23628.1"/>
    </source>
</evidence>
<dbReference type="Proteomes" id="UP000050823">
    <property type="component" value="Unassembled WGS sequence"/>
</dbReference>
<comment type="catalytic activity">
    <reaction evidence="2">
        <text>Ni(II)-pyridinium-3,5-bisthiocarboxylate mononucleotide = pyridinium-3,5-bisthiocarboxylate mononucleotide + Ni(2+)</text>
        <dbReference type="Rhea" id="RHEA:54784"/>
        <dbReference type="ChEBI" id="CHEBI:49786"/>
        <dbReference type="ChEBI" id="CHEBI:137372"/>
        <dbReference type="ChEBI" id="CHEBI:137373"/>
        <dbReference type="EC" id="4.99.1.12"/>
    </reaction>
</comment>
<dbReference type="EMBL" id="AYZB01000009">
    <property type="protein sequence ID" value="KRM23628.1"/>
    <property type="molecule type" value="Genomic_DNA"/>
</dbReference>
<dbReference type="Gene3D" id="3.30.70.1380">
    <property type="entry name" value="Transcriptional regulatory protein pf0864 domain like"/>
    <property type="match status" value="1"/>
</dbReference>
<evidence type="ECO:0000256" key="1">
    <source>
        <dbReference type="ARBA" id="ARBA00022596"/>
    </source>
</evidence>
<keyword evidence="1 2" id="KW-0533">Nickel</keyword>
<evidence type="ECO:0000256" key="2">
    <source>
        <dbReference type="HAMAP-Rule" id="MF_01074"/>
    </source>
</evidence>
<dbReference type="PANTHER" id="PTHR36566:SF1">
    <property type="entry name" value="PYRIDINIUM-3,5-BISTHIOCARBOXYLIC ACID MONONUCLEOTIDE NICKEL INSERTION PROTEIN"/>
    <property type="match status" value="1"/>
</dbReference>
<gene>
    <name evidence="2" type="primary">larC</name>
    <name evidence="3" type="ORF">FC90_GL000092</name>
</gene>
<evidence type="ECO:0000313" key="4">
    <source>
        <dbReference type="Proteomes" id="UP000050823"/>
    </source>
</evidence>
<name>A0AA89I172_9LACO</name>
<dbReference type="NCBIfam" id="TIGR00299">
    <property type="entry name" value="nickel pincer cofactor biosynthesis protein LarC"/>
    <property type="match status" value="1"/>
</dbReference>
<comment type="caution">
    <text evidence="3">The sequence shown here is derived from an EMBL/GenBank/DDBJ whole genome shotgun (WGS) entry which is preliminary data.</text>
</comment>
<dbReference type="GO" id="GO:0016151">
    <property type="term" value="F:nickel cation binding"/>
    <property type="evidence" value="ECO:0007669"/>
    <property type="project" value="UniProtKB-UniRule"/>
</dbReference>
<accession>A0AA89I172</accession>
<comment type="similarity">
    <text evidence="2">Belongs to the LarC family.</text>
</comment>
<proteinExistence type="inferred from homology"/>
<dbReference type="GO" id="GO:0016829">
    <property type="term" value="F:lyase activity"/>
    <property type="evidence" value="ECO:0007669"/>
    <property type="project" value="UniProtKB-UniRule"/>
</dbReference>
<dbReference type="Pfam" id="PF01969">
    <property type="entry name" value="Ni_insertion"/>
    <property type="match status" value="1"/>
</dbReference>